<reference evidence="1 2" key="1">
    <citation type="journal article" date="2020" name="Front. Microbiol.">
        <title>Phenotypic and Genetic Characterization of the Cheese Ripening Yeast Geotrichum candidum.</title>
        <authorList>
            <person name="Perkins V."/>
            <person name="Vignola S."/>
            <person name="Lessard M.H."/>
            <person name="Plante P.L."/>
            <person name="Corbeil J."/>
            <person name="Dugat-Bony E."/>
            <person name="Frenette M."/>
            <person name="Labrie S."/>
        </authorList>
    </citation>
    <scope>NUCLEOTIDE SEQUENCE [LARGE SCALE GENOMIC DNA]</scope>
    <source>
        <strain evidence="1 2">LMA-1147</strain>
    </source>
</reference>
<evidence type="ECO:0000313" key="2">
    <source>
        <dbReference type="Proteomes" id="UP000744676"/>
    </source>
</evidence>
<gene>
    <name evidence="1" type="ORF">D0Z00_004288</name>
</gene>
<feature type="non-terminal residue" evidence="1">
    <location>
        <position position="69"/>
    </location>
</feature>
<organism evidence="1 2">
    <name type="scientific">Geotrichum galactomycetum</name>
    <dbReference type="NCBI Taxonomy" id="27317"/>
    <lineage>
        <taxon>Eukaryota</taxon>
        <taxon>Fungi</taxon>
        <taxon>Dikarya</taxon>
        <taxon>Ascomycota</taxon>
        <taxon>Saccharomycotina</taxon>
        <taxon>Dipodascomycetes</taxon>
        <taxon>Dipodascales</taxon>
        <taxon>Dipodascaceae</taxon>
        <taxon>Geotrichum</taxon>
    </lineage>
</organism>
<sequence>MNPNNPKEDTNDKVSYDSVGNLEAGVVTEGSRFQRFKDSFKPADLSHIPNYENLTDLEKAAIATANSPL</sequence>
<dbReference type="EMBL" id="QVQA01000291">
    <property type="protein sequence ID" value="KAF5093014.1"/>
    <property type="molecule type" value="Genomic_DNA"/>
</dbReference>
<name>A0ACB6UYV5_9ASCO</name>
<accession>A0ACB6UYV5</accession>
<proteinExistence type="predicted"/>
<keyword evidence="2" id="KW-1185">Reference proteome</keyword>
<evidence type="ECO:0000313" key="1">
    <source>
        <dbReference type="EMBL" id="KAF5093014.1"/>
    </source>
</evidence>
<dbReference type="Proteomes" id="UP000744676">
    <property type="component" value="Unassembled WGS sequence"/>
</dbReference>
<comment type="caution">
    <text evidence="1">The sequence shown here is derived from an EMBL/GenBank/DDBJ whole genome shotgun (WGS) entry which is preliminary data.</text>
</comment>
<protein>
    <submittedName>
        <fullName evidence="1">Uncharacterized protein</fullName>
    </submittedName>
</protein>